<dbReference type="OrthoDB" id="9806785at2"/>
<dbReference type="InterPro" id="IPR004710">
    <property type="entry name" value="Bilac:Na_transpt"/>
</dbReference>
<keyword evidence="7" id="KW-1185">Reference proteome</keyword>
<evidence type="ECO:0000256" key="3">
    <source>
        <dbReference type="ARBA" id="ARBA00022989"/>
    </source>
</evidence>
<feature type="transmembrane region" description="Helical" evidence="5">
    <location>
        <begin position="171"/>
        <end position="189"/>
    </location>
</feature>
<keyword evidence="3 5" id="KW-1133">Transmembrane helix</keyword>
<dbReference type="Gene3D" id="1.20.1530.20">
    <property type="match status" value="1"/>
</dbReference>
<evidence type="ECO:0000313" key="7">
    <source>
        <dbReference type="Proteomes" id="UP000007435"/>
    </source>
</evidence>
<feature type="transmembrane region" description="Helical" evidence="5">
    <location>
        <begin position="6"/>
        <end position="28"/>
    </location>
</feature>
<dbReference type="Proteomes" id="UP000007435">
    <property type="component" value="Chromosome"/>
</dbReference>
<dbReference type="InterPro" id="IPR002657">
    <property type="entry name" value="BilAc:Na_symport/Acr3"/>
</dbReference>
<dbReference type="RefSeq" id="WP_013410049.1">
    <property type="nucleotide sequence ID" value="NC_014655.1"/>
</dbReference>
<feature type="transmembrane region" description="Helical" evidence="5">
    <location>
        <begin position="96"/>
        <end position="116"/>
    </location>
</feature>
<dbReference type="KEGG" id="lby:Lbys_3373"/>
<dbReference type="eggNOG" id="COG0385">
    <property type="taxonomic scope" value="Bacteria"/>
</dbReference>
<name>E4RXA9_LEAB4</name>
<keyword evidence="4 5" id="KW-0472">Membrane</keyword>
<dbReference type="AlphaFoldDB" id="E4RXA9"/>
<dbReference type="Pfam" id="PF01758">
    <property type="entry name" value="SBF"/>
    <property type="match status" value="1"/>
</dbReference>
<accession>E4RXA9</accession>
<feature type="transmembrane region" description="Helical" evidence="5">
    <location>
        <begin position="260"/>
        <end position="281"/>
    </location>
</feature>
<evidence type="ECO:0000256" key="4">
    <source>
        <dbReference type="ARBA" id="ARBA00023136"/>
    </source>
</evidence>
<organism evidence="6 7">
    <name type="scientific">Leadbetterella byssophila (strain DSM 17132 / JCM 16389 / KACC 11308 / NBRC 106382 / 4M15)</name>
    <dbReference type="NCBI Taxonomy" id="649349"/>
    <lineage>
        <taxon>Bacteria</taxon>
        <taxon>Pseudomonadati</taxon>
        <taxon>Bacteroidota</taxon>
        <taxon>Cytophagia</taxon>
        <taxon>Cytophagales</taxon>
        <taxon>Leadbetterellaceae</taxon>
        <taxon>Leadbetterella</taxon>
    </lineage>
</organism>
<evidence type="ECO:0000256" key="2">
    <source>
        <dbReference type="ARBA" id="ARBA00022692"/>
    </source>
</evidence>
<evidence type="ECO:0000313" key="6">
    <source>
        <dbReference type="EMBL" id="ADQ19024.1"/>
    </source>
</evidence>
<gene>
    <name evidence="6" type="ordered locus">Lbys_3373</name>
</gene>
<reference evidence="6 7" key="2">
    <citation type="journal article" date="2011" name="Stand. Genomic Sci.">
        <title>Complete genome sequence of Leadbetterella byssophila type strain (4M15).</title>
        <authorList>
            <person name="Abt B."/>
            <person name="Teshima H."/>
            <person name="Lucas S."/>
            <person name="Lapidus A."/>
            <person name="Del Rio T.G."/>
            <person name="Nolan M."/>
            <person name="Tice H."/>
            <person name="Cheng J.F."/>
            <person name="Pitluck S."/>
            <person name="Liolios K."/>
            <person name="Pagani I."/>
            <person name="Ivanova N."/>
            <person name="Mavromatis K."/>
            <person name="Pati A."/>
            <person name="Tapia R."/>
            <person name="Han C."/>
            <person name="Goodwin L."/>
            <person name="Chen A."/>
            <person name="Palaniappan K."/>
            <person name="Land M."/>
            <person name="Hauser L."/>
            <person name="Chang Y.J."/>
            <person name="Jeffries C.D."/>
            <person name="Rohde M."/>
            <person name="Goker M."/>
            <person name="Tindall B.J."/>
            <person name="Detter J.C."/>
            <person name="Woyke T."/>
            <person name="Bristow J."/>
            <person name="Eisen J.A."/>
            <person name="Markowitz V."/>
            <person name="Hugenholtz P."/>
            <person name="Klenk H.P."/>
            <person name="Kyrpides N.C."/>
        </authorList>
    </citation>
    <scope>NUCLEOTIDE SEQUENCE [LARGE SCALE GENOMIC DNA]</scope>
    <source>
        <strain evidence="7">DSM 17132 / JCM 16389 / KACC 11308 / NBRC 106382 / 4M15</strain>
    </source>
</reference>
<feature type="transmembrane region" description="Helical" evidence="5">
    <location>
        <begin position="232"/>
        <end position="254"/>
    </location>
</feature>
<dbReference type="GO" id="GO:0016020">
    <property type="term" value="C:membrane"/>
    <property type="evidence" value="ECO:0007669"/>
    <property type="project" value="UniProtKB-SubCell"/>
</dbReference>
<dbReference type="InterPro" id="IPR038770">
    <property type="entry name" value="Na+/solute_symporter_sf"/>
</dbReference>
<dbReference type="PANTHER" id="PTHR10361">
    <property type="entry name" value="SODIUM-BILE ACID COTRANSPORTER"/>
    <property type="match status" value="1"/>
</dbReference>
<feature type="transmembrane region" description="Helical" evidence="5">
    <location>
        <begin position="201"/>
        <end position="220"/>
    </location>
</feature>
<evidence type="ECO:0000256" key="5">
    <source>
        <dbReference type="SAM" id="Phobius"/>
    </source>
</evidence>
<comment type="subcellular location">
    <subcellularLocation>
        <location evidence="1">Membrane</location>
        <topology evidence="1">Multi-pass membrane protein</topology>
    </subcellularLocation>
</comment>
<proteinExistence type="predicted"/>
<dbReference type="HOGENOM" id="CLU_034788_0_1_10"/>
<sequence>MNANFITEIFLPLALAIIMMGMGLTLVVDDFKRVILYPKAIGLGLIFHVILLPSIAFLVIYLLGLRTELAVGLVILASCPAGPTSNLITHLSKGDTALAITLTIFSSMVTIFTIPFVVNFAIRHFMPEGQYELLPLFRTIFTVLLIIALPVAIGMLIRYKAPHFAERSQKTFKLLSALFLVLIIGSALYKEKDNLAEFFQLSGPAALLLNILTLGISFLLARWIRLNFRQSLTISIESGIQNGTLGIAIASTLLQNPTMSIPSAIYSIIMFITATAIIFIGNKTLKA</sequence>
<feature type="transmembrane region" description="Helical" evidence="5">
    <location>
        <begin position="40"/>
        <end position="63"/>
    </location>
</feature>
<protein>
    <submittedName>
        <fullName evidence="6">Bile acid:sodium symporter</fullName>
    </submittedName>
</protein>
<evidence type="ECO:0000256" key="1">
    <source>
        <dbReference type="ARBA" id="ARBA00004141"/>
    </source>
</evidence>
<dbReference type="PANTHER" id="PTHR10361:SF24">
    <property type="entry name" value="P3 PROTEIN"/>
    <property type="match status" value="1"/>
</dbReference>
<reference key="1">
    <citation type="submission" date="2010-11" db="EMBL/GenBank/DDBJ databases">
        <title>The complete genome of Leadbetterella byssophila DSM 17132.</title>
        <authorList>
            <consortium name="US DOE Joint Genome Institute (JGI-PGF)"/>
            <person name="Lucas S."/>
            <person name="Copeland A."/>
            <person name="Lapidus A."/>
            <person name="Glavina del Rio T."/>
            <person name="Dalin E."/>
            <person name="Tice H."/>
            <person name="Bruce D."/>
            <person name="Goodwin L."/>
            <person name="Pitluck S."/>
            <person name="Kyrpides N."/>
            <person name="Mavromatis K."/>
            <person name="Ivanova N."/>
            <person name="Teshima H."/>
            <person name="Brettin T."/>
            <person name="Detter J.C."/>
            <person name="Han C."/>
            <person name="Tapia R."/>
            <person name="Land M."/>
            <person name="Hauser L."/>
            <person name="Markowitz V."/>
            <person name="Cheng J.-F."/>
            <person name="Hugenholtz P."/>
            <person name="Woyke T."/>
            <person name="Wu D."/>
            <person name="Tindall B."/>
            <person name="Pomrenke H.G."/>
            <person name="Brambilla E."/>
            <person name="Klenk H.-P."/>
            <person name="Eisen J.A."/>
        </authorList>
    </citation>
    <scope>NUCLEOTIDE SEQUENCE [LARGE SCALE GENOMIC DNA]</scope>
    <source>
        <strain>DSM 17132</strain>
    </source>
</reference>
<dbReference type="STRING" id="649349.Lbys_3373"/>
<feature type="transmembrane region" description="Helical" evidence="5">
    <location>
        <begin position="136"/>
        <end position="159"/>
    </location>
</feature>
<keyword evidence="2 5" id="KW-0812">Transmembrane</keyword>
<dbReference type="EMBL" id="CP002305">
    <property type="protein sequence ID" value="ADQ19024.1"/>
    <property type="molecule type" value="Genomic_DNA"/>
</dbReference>